<dbReference type="Proteomes" id="UP000254508">
    <property type="component" value="Chromosome"/>
</dbReference>
<evidence type="ECO:0000256" key="2">
    <source>
        <dbReference type="SAM" id="SignalP"/>
    </source>
</evidence>
<protein>
    <submittedName>
        <fullName evidence="3">Uncharacterized protein</fullName>
    </submittedName>
</protein>
<organism evidence="3 4">
    <name type="scientific">Erythrobacter aureus</name>
    <dbReference type="NCBI Taxonomy" id="2182384"/>
    <lineage>
        <taxon>Bacteria</taxon>
        <taxon>Pseudomonadati</taxon>
        <taxon>Pseudomonadota</taxon>
        <taxon>Alphaproteobacteria</taxon>
        <taxon>Sphingomonadales</taxon>
        <taxon>Erythrobacteraceae</taxon>
        <taxon>Erythrobacter/Porphyrobacter group</taxon>
        <taxon>Erythrobacter</taxon>
    </lineage>
</organism>
<feature type="chain" id="PRO_5016863935" evidence="2">
    <location>
        <begin position="22"/>
        <end position="177"/>
    </location>
</feature>
<dbReference type="KEGG" id="err:DVR09_12690"/>
<reference evidence="4" key="1">
    <citation type="submission" date="2018-07" db="EMBL/GenBank/DDBJ databases">
        <title>Genome sequence of Erythrobacter strain YH-07, an antagonistic bacterium isolated from Yellow Sea.</title>
        <authorList>
            <person name="Tang T."/>
            <person name="Liu Q."/>
            <person name="Sun X."/>
        </authorList>
    </citation>
    <scope>NUCLEOTIDE SEQUENCE [LARGE SCALE GENOMIC DNA]</scope>
    <source>
        <strain evidence="4">YH-07</strain>
    </source>
</reference>
<dbReference type="RefSeq" id="WP_115417233.1">
    <property type="nucleotide sequence ID" value="NZ_CP031357.1"/>
</dbReference>
<name>A0A345YGL2_9SPHN</name>
<evidence type="ECO:0000313" key="3">
    <source>
        <dbReference type="EMBL" id="AXK43064.1"/>
    </source>
</evidence>
<feature type="signal peptide" evidence="2">
    <location>
        <begin position="1"/>
        <end position="21"/>
    </location>
</feature>
<sequence>MKRSVRTARLATYAIATLSLAGCGTENRGGENPTAAEEETAARGSYDIDAATGETRARYTDDDGTTTTMRSGESVPVALPAGFAVYPGARIVNNTRVEQAGGLLVLLDLESEAPLEDMVSYYRKQAEAAGVDVATSIQSGPMTMIGGEAGDGTSFSFTATREGEVTTAQLSIGRGLE</sequence>
<dbReference type="PROSITE" id="PS51257">
    <property type="entry name" value="PROKAR_LIPOPROTEIN"/>
    <property type="match status" value="1"/>
</dbReference>
<evidence type="ECO:0000313" key="4">
    <source>
        <dbReference type="Proteomes" id="UP000254508"/>
    </source>
</evidence>
<dbReference type="EMBL" id="CP031357">
    <property type="protein sequence ID" value="AXK43064.1"/>
    <property type="molecule type" value="Genomic_DNA"/>
</dbReference>
<gene>
    <name evidence="3" type="ORF">DVR09_12690</name>
</gene>
<dbReference type="OrthoDB" id="7594608at2"/>
<accession>A0A345YGL2</accession>
<proteinExistence type="predicted"/>
<keyword evidence="2" id="KW-0732">Signal</keyword>
<evidence type="ECO:0000256" key="1">
    <source>
        <dbReference type="SAM" id="MobiDB-lite"/>
    </source>
</evidence>
<feature type="region of interest" description="Disordered" evidence="1">
    <location>
        <begin position="23"/>
        <end position="71"/>
    </location>
</feature>
<keyword evidence="4" id="KW-1185">Reference proteome</keyword>
<dbReference type="AlphaFoldDB" id="A0A345YGL2"/>